<feature type="compositionally biased region" description="Basic and acidic residues" evidence="1">
    <location>
        <begin position="314"/>
        <end position="349"/>
    </location>
</feature>
<dbReference type="Proteomes" id="UP001239445">
    <property type="component" value="Unassembled WGS sequence"/>
</dbReference>
<organism evidence="3 4">
    <name type="scientific">Echria macrotheca</name>
    <dbReference type="NCBI Taxonomy" id="438768"/>
    <lineage>
        <taxon>Eukaryota</taxon>
        <taxon>Fungi</taxon>
        <taxon>Dikarya</taxon>
        <taxon>Ascomycota</taxon>
        <taxon>Pezizomycotina</taxon>
        <taxon>Sordariomycetes</taxon>
        <taxon>Sordariomycetidae</taxon>
        <taxon>Sordariales</taxon>
        <taxon>Schizotheciaceae</taxon>
        <taxon>Echria</taxon>
    </lineage>
</organism>
<reference evidence="3" key="1">
    <citation type="submission" date="2023-06" db="EMBL/GenBank/DDBJ databases">
        <title>Genome-scale phylogeny and comparative genomics of the fungal order Sordariales.</title>
        <authorList>
            <consortium name="Lawrence Berkeley National Laboratory"/>
            <person name="Hensen N."/>
            <person name="Bonometti L."/>
            <person name="Westerberg I."/>
            <person name="Brannstrom I.O."/>
            <person name="Guillou S."/>
            <person name="Cros-Aarteil S."/>
            <person name="Calhoun S."/>
            <person name="Haridas S."/>
            <person name="Kuo A."/>
            <person name="Mondo S."/>
            <person name="Pangilinan J."/>
            <person name="Riley R."/>
            <person name="Labutti K."/>
            <person name="Andreopoulos B."/>
            <person name="Lipzen A."/>
            <person name="Chen C."/>
            <person name="Yanf M."/>
            <person name="Daum C."/>
            <person name="Ng V."/>
            <person name="Clum A."/>
            <person name="Steindorff A."/>
            <person name="Ohm R."/>
            <person name="Martin F."/>
            <person name="Silar P."/>
            <person name="Natvig D."/>
            <person name="Lalanne C."/>
            <person name="Gautier V."/>
            <person name="Ament-Velasquez S.L."/>
            <person name="Kruys A."/>
            <person name="Hutchinson M.I."/>
            <person name="Powell A.J."/>
            <person name="Barry K."/>
            <person name="Miller A.N."/>
            <person name="Grigoriev I.V."/>
            <person name="Debuchy R."/>
            <person name="Gladieux P."/>
            <person name="Thoren M.H."/>
            <person name="Johannesson H."/>
        </authorList>
    </citation>
    <scope>NUCLEOTIDE SEQUENCE</scope>
    <source>
        <strain evidence="3">PSN4</strain>
    </source>
</reference>
<feature type="compositionally biased region" description="Basic and acidic residues" evidence="1">
    <location>
        <begin position="202"/>
        <end position="212"/>
    </location>
</feature>
<keyword evidence="2" id="KW-1133">Transmembrane helix</keyword>
<evidence type="ECO:0000313" key="3">
    <source>
        <dbReference type="EMBL" id="KAK1754378.1"/>
    </source>
</evidence>
<protein>
    <submittedName>
        <fullName evidence="3">Uncharacterized protein</fullName>
    </submittedName>
</protein>
<evidence type="ECO:0000313" key="4">
    <source>
        <dbReference type="Proteomes" id="UP001239445"/>
    </source>
</evidence>
<evidence type="ECO:0000256" key="2">
    <source>
        <dbReference type="SAM" id="Phobius"/>
    </source>
</evidence>
<feature type="compositionally biased region" description="Basic and acidic residues" evidence="1">
    <location>
        <begin position="256"/>
        <end position="270"/>
    </location>
</feature>
<dbReference type="AlphaFoldDB" id="A0AAJ0F8H4"/>
<keyword evidence="2" id="KW-0812">Transmembrane</keyword>
<accession>A0AAJ0F8H4</accession>
<feature type="compositionally biased region" description="Polar residues" evidence="1">
    <location>
        <begin position="276"/>
        <end position="293"/>
    </location>
</feature>
<sequence>MYSIGKSRMSNVFFTPSASSSSSSRRFNRDIDLDDEPDGDGSGSIPLLTLARSPSGIVYRVPTEGDIEIFYSPERIAALTRQAYGPLALTVIILVSLFLFTSGVFDSKIEPVDHVPQQGHNASFGSSPPPLALAFAHLSTPANLTAGEDDGPVVHIASIERDDYDVDITAATGPQRQKPETPNRDEEGQMQVHGQQFLSLDRGQEEKPDAQKPDQQPINRRRRRSMRIARRDNSDSDSKDETETKTVDSEPTPAEPSRRPLARPELKDVVPDFYSPASSQYSDKTIPGETTSWDGAPAQPLPRPQIIKVPLSSEQDKKKPKDKAKEEKEEEDAKLSEEEKKKAEEEKKKADIEAKLKKDLELDLEFGPLFRTRPKRVVVVGTQTPRPLFIRPKRVIKIETPLRVKVKVHEK</sequence>
<keyword evidence="4" id="KW-1185">Reference proteome</keyword>
<feature type="compositionally biased region" description="Basic residues" evidence="1">
    <location>
        <begin position="219"/>
        <end position="228"/>
    </location>
</feature>
<evidence type="ECO:0000256" key="1">
    <source>
        <dbReference type="SAM" id="MobiDB-lite"/>
    </source>
</evidence>
<feature type="compositionally biased region" description="Basic and acidic residues" evidence="1">
    <location>
        <begin position="229"/>
        <end position="248"/>
    </location>
</feature>
<keyword evidence="2" id="KW-0472">Membrane</keyword>
<comment type="caution">
    <text evidence="3">The sequence shown here is derived from an EMBL/GenBank/DDBJ whole genome shotgun (WGS) entry which is preliminary data.</text>
</comment>
<proteinExistence type="predicted"/>
<gene>
    <name evidence="3" type="ORF">QBC47DRAFT_402794</name>
</gene>
<feature type="region of interest" description="Disordered" evidence="1">
    <location>
        <begin position="171"/>
        <end position="349"/>
    </location>
</feature>
<feature type="transmembrane region" description="Helical" evidence="2">
    <location>
        <begin position="83"/>
        <end position="105"/>
    </location>
</feature>
<feature type="compositionally biased region" description="Basic and acidic residues" evidence="1">
    <location>
        <begin position="177"/>
        <end position="187"/>
    </location>
</feature>
<name>A0AAJ0F8H4_9PEZI</name>
<dbReference type="EMBL" id="MU839835">
    <property type="protein sequence ID" value="KAK1754378.1"/>
    <property type="molecule type" value="Genomic_DNA"/>
</dbReference>
<feature type="region of interest" description="Disordered" evidence="1">
    <location>
        <begin position="16"/>
        <end position="45"/>
    </location>
</feature>